<evidence type="ECO:0000259" key="7">
    <source>
        <dbReference type="Pfam" id="PF02770"/>
    </source>
</evidence>
<dbReference type="GO" id="GO:0050660">
    <property type="term" value="F:flavin adenine dinucleotide binding"/>
    <property type="evidence" value="ECO:0007669"/>
    <property type="project" value="InterPro"/>
</dbReference>
<keyword evidence="10" id="KW-1185">Reference proteome</keyword>
<evidence type="ECO:0000256" key="4">
    <source>
        <dbReference type="ARBA" id="ARBA00022827"/>
    </source>
</evidence>
<feature type="domain" description="Acyl-CoA oxidase/dehydrogenase middle" evidence="7">
    <location>
        <begin position="121"/>
        <end position="211"/>
    </location>
</feature>
<dbReference type="Pfam" id="PF02771">
    <property type="entry name" value="Acyl-CoA_dh_N"/>
    <property type="match status" value="1"/>
</dbReference>
<accession>A0A7H0IQ45</accession>
<keyword evidence="5" id="KW-0560">Oxidoreductase</keyword>
<evidence type="ECO:0000256" key="1">
    <source>
        <dbReference type="ARBA" id="ARBA00001974"/>
    </source>
</evidence>
<evidence type="ECO:0000259" key="6">
    <source>
        <dbReference type="Pfam" id="PF00441"/>
    </source>
</evidence>
<dbReference type="InterPro" id="IPR046373">
    <property type="entry name" value="Acyl-CoA_Oxase/DH_mid-dom_sf"/>
</dbReference>
<dbReference type="Pfam" id="PF02770">
    <property type="entry name" value="Acyl-CoA_dh_M"/>
    <property type="match status" value="1"/>
</dbReference>
<evidence type="ECO:0000313" key="9">
    <source>
        <dbReference type="EMBL" id="QNP74911.1"/>
    </source>
</evidence>
<sequence length="380" mass="40488">MPDTTERQDLIASVRSFASRHLAEGALARAHDPNYPWDIARLLAGQGLLGLTISAEDGGQGAGLGDAVAVIQEIAQHCPKSADVFQAGNFGAIRTFAEFGTDPQKKKYLPDLLAGRALLSLAMSEPEAGSAATELTTTATEDGGDVVLNGTKIWGTHSVDATLFLVYVRFGPGTRGIGSVLVERGTPGFTLGTPSAFMSGETWAPLYFEDCRVPRENILLGPGGFKKQMSGFNVERIGNASRALALGRLAFDIARKHLGTRTQFGRTLSEFQGLQWKFAEVAVALDAADALLERAVRGAAAGLPSAYETSVAKYAANDAGFRAANEAMQAMGALGYSTDTLVEYCVRRTRGWMIAGGSTEMLKNRIAEEIFGRRFSQRAA</sequence>
<dbReference type="InterPro" id="IPR009075">
    <property type="entry name" value="AcylCo_DH/oxidase_C"/>
</dbReference>
<name>A0A7H0IQ45_9ACTN</name>
<organism evidence="9 10">
    <name type="scientific">Streptomyces roseirectus</name>
    <dbReference type="NCBI Taxonomy" id="2768066"/>
    <lineage>
        <taxon>Bacteria</taxon>
        <taxon>Bacillati</taxon>
        <taxon>Actinomycetota</taxon>
        <taxon>Actinomycetes</taxon>
        <taxon>Kitasatosporales</taxon>
        <taxon>Streptomycetaceae</taxon>
        <taxon>Streptomyces</taxon>
    </lineage>
</organism>
<dbReference type="Gene3D" id="1.20.140.10">
    <property type="entry name" value="Butyryl-CoA Dehydrogenase, subunit A, domain 3"/>
    <property type="match status" value="1"/>
</dbReference>
<dbReference type="Gene3D" id="2.40.110.10">
    <property type="entry name" value="Butyryl-CoA Dehydrogenase, subunit A, domain 2"/>
    <property type="match status" value="1"/>
</dbReference>
<dbReference type="EMBL" id="CP060828">
    <property type="protein sequence ID" value="QNP74911.1"/>
    <property type="molecule type" value="Genomic_DNA"/>
</dbReference>
<keyword evidence="3 5" id="KW-0285">Flavoprotein</keyword>
<comment type="similarity">
    <text evidence="2 5">Belongs to the acyl-CoA dehydrogenase family.</text>
</comment>
<reference evidence="9 10" key="1">
    <citation type="submission" date="2020-08" db="EMBL/GenBank/DDBJ databases">
        <title>A novel species.</title>
        <authorList>
            <person name="Gao J."/>
        </authorList>
    </citation>
    <scope>NUCLEOTIDE SEQUENCE [LARGE SCALE GENOMIC DNA]</scope>
    <source>
        <strain evidence="9 10">CRXT-G-22</strain>
    </source>
</reference>
<dbReference type="PANTHER" id="PTHR43884:SF12">
    <property type="entry name" value="ISOVALERYL-COA DEHYDROGENASE, MITOCHONDRIAL-RELATED"/>
    <property type="match status" value="1"/>
</dbReference>
<feature type="domain" description="Acyl-CoA dehydrogenase/oxidase C-terminal" evidence="6">
    <location>
        <begin position="224"/>
        <end position="370"/>
    </location>
</feature>
<evidence type="ECO:0000256" key="3">
    <source>
        <dbReference type="ARBA" id="ARBA00022630"/>
    </source>
</evidence>
<dbReference type="Proteomes" id="UP000516052">
    <property type="component" value="Chromosome"/>
</dbReference>
<evidence type="ECO:0000256" key="5">
    <source>
        <dbReference type="RuleBase" id="RU362125"/>
    </source>
</evidence>
<dbReference type="InterPro" id="IPR006091">
    <property type="entry name" value="Acyl-CoA_Oxase/DH_mid-dom"/>
</dbReference>
<dbReference type="CDD" id="cd00567">
    <property type="entry name" value="ACAD"/>
    <property type="match status" value="1"/>
</dbReference>
<dbReference type="AlphaFoldDB" id="A0A7H0IQ45"/>
<dbReference type="GO" id="GO:0046359">
    <property type="term" value="P:butyrate catabolic process"/>
    <property type="evidence" value="ECO:0007669"/>
    <property type="project" value="TreeGrafter"/>
</dbReference>
<proteinExistence type="inferred from homology"/>
<dbReference type="SUPFAM" id="SSF56645">
    <property type="entry name" value="Acyl-CoA dehydrogenase NM domain-like"/>
    <property type="match status" value="1"/>
</dbReference>
<dbReference type="KEGG" id="sroi:IAG44_39475"/>
<evidence type="ECO:0000313" key="10">
    <source>
        <dbReference type="Proteomes" id="UP000516052"/>
    </source>
</evidence>
<dbReference type="GO" id="GO:0003995">
    <property type="term" value="F:acyl-CoA dehydrogenase activity"/>
    <property type="evidence" value="ECO:0007669"/>
    <property type="project" value="TreeGrafter"/>
</dbReference>
<dbReference type="SUPFAM" id="SSF47203">
    <property type="entry name" value="Acyl-CoA dehydrogenase C-terminal domain-like"/>
    <property type="match status" value="1"/>
</dbReference>
<dbReference type="Gene3D" id="1.10.540.10">
    <property type="entry name" value="Acyl-CoA dehydrogenase/oxidase, N-terminal domain"/>
    <property type="match status" value="1"/>
</dbReference>
<evidence type="ECO:0000259" key="8">
    <source>
        <dbReference type="Pfam" id="PF02771"/>
    </source>
</evidence>
<keyword evidence="4 5" id="KW-0274">FAD</keyword>
<dbReference type="RefSeq" id="WP_187751834.1">
    <property type="nucleotide sequence ID" value="NZ_CP060828.1"/>
</dbReference>
<dbReference type="InterPro" id="IPR013786">
    <property type="entry name" value="AcylCoA_DH/ox_N"/>
</dbReference>
<comment type="cofactor">
    <cofactor evidence="1 5">
        <name>FAD</name>
        <dbReference type="ChEBI" id="CHEBI:57692"/>
    </cofactor>
</comment>
<gene>
    <name evidence="9" type="ORF">IAG44_39475</name>
</gene>
<feature type="domain" description="Acyl-CoA dehydrogenase/oxidase N-terminal" evidence="8">
    <location>
        <begin position="4"/>
        <end position="115"/>
    </location>
</feature>
<dbReference type="InterPro" id="IPR037069">
    <property type="entry name" value="AcylCoA_DH/ox_N_sf"/>
</dbReference>
<dbReference type="GO" id="GO:0033539">
    <property type="term" value="P:fatty acid beta-oxidation using acyl-CoA dehydrogenase"/>
    <property type="evidence" value="ECO:0007669"/>
    <property type="project" value="TreeGrafter"/>
</dbReference>
<evidence type="ECO:0000256" key="2">
    <source>
        <dbReference type="ARBA" id="ARBA00009347"/>
    </source>
</evidence>
<dbReference type="PANTHER" id="PTHR43884">
    <property type="entry name" value="ACYL-COA DEHYDROGENASE"/>
    <property type="match status" value="1"/>
</dbReference>
<dbReference type="InterPro" id="IPR009100">
    <property type="entry name" value="AcylCoA_DH/oxidase_NM_dom_sf"/>
</dbReference>
<dbReference type="Pfam" id="PF00441">
    <property type="entry name" value="Acyl-CoA_dh_1"/>
    <property type="match status" value="1"/>
</dbReference>
<protein>
    <submittedName>
        <fullName evidence="9">Acyl-CoA dehydrogenase</fullName>
    </submittedName>
</protein>
<dbReference type="InterPro" id="IPR036250">
    <property type="entry name" value="AcylCo_DH-like_C"/>
</dbReference>